<reference evidence="7 9" key="2">
    <citation type="submission" date="2018-03" db="EMBL/GenBank/DDBJ databases">
        <title>Diversity of bacteria associated with corn roots inoculated with woodland soils in Canada, and Description of Pseudomonas aylmerense sp. nov.</title>
        <authorList>
            <person name="Tambong J.T."/>
            <person name="Xu R."/>
            <person name="Tchagang C."/>
        </authorList>
    </citation>
    <scope>NUCLEOTIDE SEQUENCE [LARGE SCALE GENOMIC DNA]</scope>
    <source>
        <strain evidence="7 9">S1E44</strain>
    </source>
</reference>
<evidence type="ECO:0000313" key="9">
    <source>
        <dbReference type="Proteomes" id="UP000240571"/>
    </source>
</evidence>
<dbReference type="PANTHER" id="PTHR33204:SF18">
    <property type="entry name" value="TRANSCRIPTIONAL REGULATORY PROTEIN"/>
    <property type="match status" value="1"/>
</dbReference>
<dbReference type="SUPFAM" id="SSF46785">
    <property type="entry name" value="Winged helix' DNA-binding domain"/>
    <property type="match status" value="1"/>
</dbReference>
<accession>A0A2T4FR13</accession>
<protein>
    <submittedName>
        <fullName evidence="6 7">Transcriptional regulator</fullName>
    </submittedName>
</protein>
<dbReference type="InterPro" id="IPR036390">
    <property type="entry name" value="WH_DNA-bd_sf"/>
</dbReference>
<dbReference type="RefSeq" id="WP_027614500.1">
    <property type="nucleotide sequence ID" value="NZ_MAUE01000001.1"/>
</dbReference>
<proteinExistence type="predicted"/>
<dbReference type="GO" id="GO:0003677">
    <property type="term" value="F:DNA binding"/>
    <property type="evidence" value="ECO:0007669"/>
    <property type="project" value="UniProtKB-KW"/>
</dbReference>
<evidence type="ECO:0000313" key="8">
    <source>
        <dbReference type="Proteomes" id="UP000095081"/>
    </source>
</evidence>
<dbReference type="AlphaFoldDB" id="A0A2T4FR13"/>
<keyword evidence="2" id="KW-0238">DNA-binding</keyword>
<evidence type="ECO:0000313" key="6">
    <source>
        <dbReference type="EMBL" id="OCW30427.1"/>
    </source>
</evidence>
<dbReference type="PROSITE" id="PS51118">
    <property type="entry name" value="HTH_HXLR"/>
    <property type="match status" value="1"/>
</dbReference>
<organism evidence="7 9">
    <name type="scientific">Pseudomonas aylmerensis</name>
    <dbReference type="NCBI Taxonomy" id="1869229"/>
    <lineage>
        <taxon>Bacteria</taxon>
        <taxon>Pseudomonadati</taxon>
        <taxon>Pseudomonadota</taxon>
        <taxon>Gammaproteobacteria</taxon>
        <taxon>Pseudomonadales</taxon>
        <taxon>Pseudomonadaceae</taxon>
        <taxon>Pseudomonas</taxon>
    </lineage>
</organism>
<dbReference type="EMBL" id="MAUE01000001">
    <property type="protein sequence ID" value="OCW30427.1"/>
    <property type="molecule type" value="Genomic_DNA"/>
</dbReference>
<name>A0A2T4FR13_9PSED</name>
<dbReference type="Proteomes" id="UP000240571">
    <property type="component" value="Unassembled WGS sequence"/>
</dbReference>
<gene>
    <name evidence="6" type="ORF">BBG20_00170</name>
    <name evidence="7" type="ORF">C9382_23085</name>
</gene>
<dbReference type="InterPro" id="IPR036388">
    <property type="entry name" value="WH-like_DNA-bd_sf"/>
</dbReference>
<dbReference type="OrthoDB" id="9807069at2"/>
<dbReference type="Proteomes" id="UP000095081">
    <property type="component" value="Unassembled WGS sequence"/>
</dbReference>
<reference evidence="6 8" key="1">
    <citation type="submission" date="2016-06" db="EMBL/GenBank/DDBJ databases">
        <title>Draft genome sequence of Pseudomonas sp. S1E40, a novel strain antagonistic activity to fungal plant pathogen.</title>
        <authorList>
            <person name="Tambong J.T."/>
            <person name="Tchagang C."/>
            <person name="Xu R."/>
        </authorList>
    </citation>
    <scope>NUCLEOTIDE SEQUENCE [LARGE SCALE GENOMIC DNA]</scope>
    <source>
        <strain evidence="6 8">S1E40</strain>
    </source>
</reference>
<evidence type="ECO:0000259" key="5">
    <source>
        <dbReference type="PROSITE" id="PS51118"/>
    </source>
</evidence>
<keyword evidence="1" id="KW-0805">Transcription regulation</keyword>
<dbReference type="InterPro" id="IPR002577">
    <property type="entry name" value="HTH_HxlR"/>
</dbReference>
<feature type="region of interest" description="Disordered" evidence="4">
    <location>
        <begin position="132"/>
        <end position="152"/>
    </location>
</feature>
<evidence type="ECO:0000313" key="7">
    <source>
        <dbReference type="EMBL" id="PTC25846.1"/>
    </source>
</evidence>
<dbReference type="Gene3D" id="1.10.10.10">
    <property type="entry name" value="Winged helix-like DNA-binding domain superfamily/Winged helix DNA-binding domain"/>
    <property type="match status" value="1"/>
</dbReference>
<dbReference type="EMBL" id="PYWW01000049">
    <property type="protein sequence ID" value="PTC25846.1"/>
    <property type="molecule type" value="Genomic_DNA"/>
</dbReference>
<evidence type="ECO:0000256" key="2">
    <source>
        <dbReference type="ARBA" id="ARBA00023125"/>
    </source>
</evidence>
<sequence>MSSQEALSQAETICRTLREDDDGVRREVLAHAGSRWSLGILHALGVYGTMRHAEIKRQMTGVTQRMLTKTLRAMERDGLVNRREFDEIPPRVEYELTPLGMELLIRMSPIWTWVVENVEDFRKARRNFDNQNDKKPVWQIPTSTPLGSEASD</sequence>
<dbReference type="PANTHER" id="PTHR33204">
    <property type="entry name" value="TRANSCRIPTIONAL REGULATOR, MARR FAMILY"/>
    <property type="match status" value="1"/>
</dbReference>
<evidence type="ECO:0000256" key="1">
    <source>
        <dbReference type="ARBA" id="ARBA00023015"/>
    </source>
</evidence>
<keyword evidence="8" id="KW-1185">Reference proteome</keyword>
<comment type="caution">
    <text evidence="7">The sequence shown here is derived from an EMBL/GenBank/DDBJ whole genome shotgun (WGS) entry which is preliminary data.</text>
</comment>
<evidence type="ECO:0000256" key="3">
    <source>
        <dbReference type="ARBA" id="ARBA00023163"/>
    </source>
</evidence>
<keyword evidence="3" id="KW-0804">Transcription</keyword>
<evidence type="ECO:0000256" key="4">
    <source>
        <dbReference type="SAM" id="MobiDB-lite"/>
    </source>
</evidence>
<dbReference type="Pfam" id="PF01638">
    <property type="entry name" value="HxlR"/>
    <property type="match status" value="1"/>
</dbReference>
<feature type="domain" description="HTH hxlR-type" evidence="5">
    <location>
        <begin position="14"/>
        <end position="122"/>
    </location>
</feature>